<evidence type="ECO:0000259" key="10">
    <source>
        <dbReference type="Pfam" id="PF02882"/>
    </source>
</evidence>
<keyword evidence="7" id="KW-0028">Amino-acid biosynthesis</keyword>
<accession>A0A955DZS2</accession>
<dbReference type="GO" id="GO:0004477">
    <property type="term" value="F:methenyltetrahydrofolate cyclohydrolase activity"/>
    <property type="evidence" value="ECO:0007669"/>
    <property type="project" value="TreeGrafter"/>
</dbReference>
<dbReference type="InterPro" id="IPR020631">
    <property type="entry name" value="THF_DH/CycHdrlase_NAD-bd_dom"/>
</dbReference>
<dbReference type="InterPro" id="IPR020630">
    <property type="entry name" value="THF_DH/CycHdrlase_cat_dom"/>
</dbReference>
<keyword evidence="4" id="KW-0378">Hydrolase</keyword>
<dbReference type="GO" id="GO:0009086">
    <property type="term" value="P:methionine biosynthetic process"/>
    <property type="evidence" value="ECO:0007669"/>
    <property type="project" value="UniProtKB-KW"/>
</dbReference>
<sequence length="263" mass="28993">MELFLAKDYTPKLDSLIKVRVGTGNWGRLAIIKIGSNQASAKYVSLKTAYCDSMGIQVKVYEFDETPPKEEYLKIVNDPKNSSVIVQLPLPASCPNSYLDFIAPSKDVDFLSDLRREIFFAGDHSVLPPVVRAFELFLKQISPKKMTSAVVGEGYLVGKPIRSYLQNQGFEVTAFNETQDLSNYLFVQDVVVLATGSARFFSGKNFADEVNVVDFGTSRAPDGSLAGDLNLNSDIRHLGLVAPSPGSMGPLVIRYLVMNHLKM</sequence>
<reference evidence="11" key="2">
    <citation type="journal article" date="2021" name="Microbiome">
        <title>Successional dynamics and alternative stable states in a saline activated sludge microbial community over 9 years.</title>
        <authorList>
            <person name="Wang Y."/>
            <person name="Ye J."/>
            <person name="Ju F."/>
            <person name="Liu L."/>
            <person name="Boyd J.A."/>
            <person name="Deng Y."/>
            <person name="Parks D.H."/>
            <person name="Jiang X."/>
            <person name="Yin X."/>
            <person name="Woodcroft B.J."/>
            <person name="Tyson G.W."/>
            <person name="Hugenholtz P."/>
            <person name="Polz M.F."/>
            <person name="Zhang T."/>
        </authorList>
    </citation>
    <scope>NUCLEOTIDE SEQUENCE</scope>
    <source>
        <strain evidence="11">HKST-UBA80</strain>
    </source>
</reference>
<dbReference type="AlphaFoldDB" id="A0A955DZS2"/>
<dbReference type="Proteomes" id="UP000714817">
    <property type="component" value="Unassembled WGS sequence"/>
</dbReference>
<keyword evidence="7" id="KW-0486">Methionine biosynthesis</keyword>
<dbReference type="EMBL" id="JAGQNY010000004">
    <property type="protein sequence ID" value="MCA9301994.1"/>
    <property type="molecule type" value="Genomic_DNA"/>
</dbReference>
<evidence type="ECO:0000256" key="8">
    <source>
        <dbReference type="ARBA" id="ARBA00023268"/>
    </source>
</evidence>
<dbReference type="PRINTS" id="PR00085">
    <property type="entry name" value="THFDHDRGNASE"/>
</dbReference>
<reference evidence="11" key="1">
    <citation type="submission" date="2020-04" db="EMBL/GenBank/DDBJ databases">
        <authorList>
            <person name="Zhang T."/>
        </authorList>
    </citation>
    <scope>NUCLEOTIDE SEQUENCE</scope>
    <source>
        <strain evidence="11">HKST-UBA80</strain>
    </source>
</reference>
<evidence type="ECO:0000256" key="4">
    <source>
        <dbReference type="ARBA" id="ARBA00022801"/>
    </source>
</evidence>
<evidence type="ECO:0000256" key="6">
    <source>
        <dbReference type="ARBA" id="ARBA00023002"/>
    </source>
</evidence>
<evidence type="ECO:0000256" key="1">
    <source>
        <dbReference type="ARBA" id="ARBA00004777"/>
    </source>
</evidence>
<keyword evidence="5" id="KW-0521">NADP</keyword>
<comment type="pathway">
    <text evidence="1">One-carbon metabolism; tetrahydrofolate interconversion.</text>
</comment>
<keyword evidence="2" id="KW-0554">One-carbon metabolism</keyword>
<proteinExistence type="predicted"/>
<dbReference type="Pfam" id="PF00763">
    <property type="entry name" value="THF_DHG_CYH"/>
    <property type="match status" value="1"/>
</dbReference>
<evidence type="ECO:0000256" key="7">
    <source>
        <dbReference type="ARBA" id="ARBA00023167"/>
    </source>
</evidence>
<dbReference type="SUPFAM" id="SSF53223">
    <property type="entry name" value="Aminoacid dehydrogenase-like, N-terminal domain"/>
    <property type="match status" value="1"/>
</dbReference>
<evidence type="ECO:0000256" key="3">
    <source>
        <dbReference type="ARBA" id="ARBA00022755"/>
    </source>
</evidence>
<evidence type="ECO:0000313" key="11">
    <source>
        <dbReference type="EMBL" id="MCA9301994.1"/>
    </source>
</evidence>
<dbReference type="Pfam" id="PF02882">
    <property type="entry name" value="THF_DHG_CYH_C"/>
    <property type="match status" value="1"/>
</dbReference>
<name>A0A955DZS2_UNCKA</name>
<dbReference type="SUPFAM" id="SSF51735">
    <property type="entry name" value="NAD(P)-binding Rossmann-fold domains"/>
    <property type="match status" value="1"/>
</dbReference>
<evidence type="ECO:0000256" key="2">
    <source>
        <dbReference type="ARBA" id="ARBA00022563"/>
    </source>
</evidence>
<dbReference type="PANTHER" id="PTHR48099">
    <property type="entry name" value="C-1-TETRAHYDROFOLATE SYNTHASE, CYTOPLASMIC-RELATED"/>
    <property type="match status" value="1"/>
</dbReference>
<feature type="domain" description="Tetrahydrofolate dehydrogenase/cyclohydrolase NAD(P)-binding" evidence="10">
    <location>
        <begin position="140"/>
        <end position="262"/>
    </location>
</feature>
<feature type="domain" description="Tetrahydrofolate dehydrogenase/cyclohydrolase catalytic" evidence="9">
    <location>
        <begin position="24"/>
        <end position="109"/>
    </location>
</feature>
<dbReference type="GO" id="GO:0035999">
    <property type="term" value="P:tetrahydrofolate interconversion"/>
    <property type="evidence" value="ECO:0007669"/>
    <property type="project" value="TreeGrafter"/>
</dbReference>
<dbReference type="Gene3D" id="3.40.50.10860">
    <property type="entry name" value="Leucine Dehydrogenase, chain A, domain 1"/>
    <property type="match status" value="1"/>
</dbReference>
<protein>
    <submittedName>
        <fullName evidence="11">Bifunctional 5,10-methylenetetrahydrofolate dehydrogenase/5,10-methenyltetrahydrofolate cyclohydrolase</fullName>
    </submittedName>
</protein>
<evidence type="ECO:0000256" key="5">
    <source>
        <dbReference type="ARBA" id="ARBA00022857"/>
    </source>
</evidence>
<organism evidence="11 12">
    <name type="scientific">candidate division WWE3 bacterium</name>
    <dbReference type="NCBI Taxonomy" id="2053526"/>
    <lineage>
        <taxon>Bacteria</taxon>
        <taxon>Katanobacteria</taxon>
    </lineage>
</organism>
<keyword evidence="8" id="KW-0511">Multifunctional enzyme</keyword>
<dbReference type="GO" id="GO:0006164">
    <property type="term" value="P:purine nucleotide biosynthetic process"/>
    <property type="evidence" value="ECO:0007669"/>
    <property type="project" value="UniProtKB-KW"/>
</dbReference>
<keyword evidence="6" id="KW-0560">Oxidoreductase</keyword>
<evidence type="ECO:0000259" key="9">
    <source>
        <dbReference type="Pfam" id="PF00763"/>
    </source>
</evidence>
<dbReference type="GO" id="GO:0004488">
    <property type="term" value="F:methylenetetrahydrofolate dehydrogenase (NADP+) activity"/>
    <property type="evidence" value="ECO:0007669"/>
    <property type="project" value="InterPro"/>
</dbReference>
<dbReference type="PANTHER" id="PTHR48099:SF5">
    <property type="entry name" value="C-1-TETRAHYDROFOLATE SYNTHASE, CYTOPLASMIC"/>
    <property type="match status" value="1"/>
</dbReference>
<dbReference type="GO" id="GO:0005829">
    <property type="term" value="C:cytosol"/>
    <property type="evidence" value="ECO:0007669"/>
    <property type="project" value="TreeGrafter"/>
</dbReference>
<dbReference type="InterPro" id="IPR046346">
    <property type="entry name" value="Aminoacid_DH-like_N_sf"/>
</dbReference>
<evidence type="ECO:0000313" key="12">
    <source>
        <dbReference type="Proteomes" id="UP000714817"/>
    </source>
</evidence>
<dbReference type="Gene3D" id="3.40.50.720">
    <property type="entry name" value="NAD(P)-binding Rossmann-like Domain"/>
    <property type="match status" value="1"/>
</dbReference>
<keyword evidence="3" id="KW-0658">Purine biosynthesis</keyword>
<gene>
    <name evidence="11" type="ORF">KDA10_01340</name>
</gene>
<comment type="caution">
    <text evidence="11">The sequence shown here is derived from an EMBL/GenBank/DDBJ whole genome shotgun (WGS) entry which is preliminary data.</text>
</comment>
<dbReference type="InterPro" id="IPR000672">
    <property type="entry name" value="THF_DH/CycHdrlase"/>
</dbReference>
<dbReference type="InterPro" id="IPR036291">
    <property type="entry name" value="NAD(P)-bd_dom_sf"/>
</dbReference>